<dbReference type="AlphaFoldDB" id="A0A6M1TZB7"/>
<dbReference type="EMBL" id="JAALFE010000010">
    <property type="protein sequence ID" value="NGQ91622.1"/>
    <property type="molecule type" value="Genomic_DNA"/>
</dbReference>
<proteinExistence type="predicted"/>
<keyword evidence="2" id="KW-1185">Reference proteome</keyword>
<dbReference type="SUPFAM" id="SSF53335">
    <property type="entry name" value="S-adenosyl-L-methionine-dependent methyltransferases"/>
    <property type="match status" value="1"/>
</dbReference>
<dbReference type="Gene3D" id="3.40.50.150">
    <property type="entry name" value="Vaccinia Virus protein VP39"/>
    <property type="match status" value="1"/>
</dbReference>
<protein>
    <recommendedName>
        <fullName evidence="3">FkbM family methyltransferase</fullName>
    </recommendedName>
</protein>
<gene>
    <name evidence="1" type="ORF">G5V65_12005</name>
</gene>
<accession>A0A6M1TZB7</accession>
<dbReference type="RefSeq" id="WP_165050360.1">
    <property type="nucleotide sequence ID" value="NZ_JAALFE010000010.1"/>
</dbReference>
<dbReference type="InterPro" id="IPR029063">
    <property type="entry name" value="SAM-dependent_MTases_sf"/>
</dbReference>
<evidence type="ECO:0008006" key="3">
    <source>
        <dbReference type="Google" id="ProtNLM"/>
    </source>
</evidence>
<name>A0A6M1TZB7_9RHOB</name>
<reference evidence="1 2" key="1">
    <citation type="submission" date="2020-02" db="EMBL/GenBank/DDBJ databases">
        <title>Rhodobacter translucens sp. nov., a novel bacterium isolated from activated sludge.</title>
        <authorList>
            <person name="Liu J."/>
        </authorList>
    </citation>
    <scope>NUCLEOTIDE SEQUENCE [LARGE SCALE GENOMIC DNA]</scope>
    <source>
        <strain evidence="1 2">HX-7-19</strain>
    </source>
</reference>
<sequence>MPSQVNRNAQRKIGKLLEGEPTAQKLNMALRHLAMWRAHFLENLLQERSGDRILSGPFKGMAYPLRSSEGSRNPRLIGCYEACLAPVIEEIVAGGYDTVVDIGSAEGYYAVGLALRMPKARILARDSDDQAQSACTQLAQANGVQDRVLVGGTVTHDELNRLITDRTVVICDTEGAEEQLLDPAAAPALRRADILVEVHEGMKEGRLDLLVRRFSPTHEIRRIERKLDDQALPGWTDRLGDLDRLLLLWEWRSTPTPWLWMTQRRT</sequence>
<organism evidence="1 2">
    <name type="scientific">Paragemmobacter kunshanensis</name>
    <dbReference type="NCBI Taxonomy" id="2583234"/>
    <lineage>
        <taxon>Bacteria</taxon>
        <taxon>Pseudomonadati</taxon>
        <taxon>Pseudomonadota</taxon>
        <taxon>Alphaproteobacteria</taxon>
        <taxon>Rhodobacterales</taxon>
        <taxon>Paracoccaceae</taxon>
        <taxon>Paragemmobacter</taxon>
    </lineage>
</organism>
<evidence type="ECO:0000313" key="1">
    <source>
        <dbReference type="EMBL" id="NGQ91622.1"/>
    </source>
</evidence>
<comment type="caution">
    <text evidence="1">The sequence shown here is derived from an EMBL/GenBank/DDBJ whole genome shotgun (WGS) entry which is preliminary data.</text>
</comment>
<dbReference type="Proteomes" id="UP000474758">
    <property type="component" value="Unassembled WGS sequence"/>
</dbReference>
<evidence type="ECO:0000313" key="2">
    <source>
        <dbReference type="Proteomes" id="UP000474758"/>
    </source>
</evidence>